<evidence type="ECO:0000313" key="1">
    <source>
        <dbReference type="EMBL" id="SDG59688.1"/>
    </source>
</evidence>
<gene>
    <name evidence="1" type="ORF">SAMN04488542_1712</name>
</gene>
<reference evidence="1 2" key="1">
    <citation type="submission" date="2016-10" db="EMBL/GenBank/DDBJ databases">
        <authorList>
            <person name="de Groot N.N."/>
        </authorList>
    </citation>
    <scope>NUCLEOTIDE SEQUENCE [LARGE SCALE GENOMIC DNA]</scope>
    <source>
        <strain evidence="1 2">DSM 28129</strain>
    </source>
</reference>
<accession>A0A1G7VJE4</accession>
<dbReference type="InterPro" id="IPR028951">
    <property type="entry name" value="Imm64"/>
</dbReference>
<proteinExistence type="predicted"/>
<protein>
    <submittedName>
        <fullName evidence="1">Immunity protein 64</fullName>
    </submittedName>
</protein>
<dbReference type="OrthoDB" id="1647923at2"/>
<name>A0A1G7VJE4_9BACL</name>
<organism evidence="1 2">
    <name type="scientific">Fontibacillus panacisegetis</name>
    <dbReference type="NCBI Taxonomy" id="670482"/>
    <lineage>
        <taxon>Bacteria</taxon>
        <taxon>Bacillati</taxon>
        <taxon>Bacillota</taxon>
        <taxon>Bacilli</taxon>
        <taxon>Bacillales</taxon>
        <taxon>Paenibacillaceae</taxon>
        <taxon>Fontibacillus</taxon>
    </lineage>
</organism>
<dbReference type="AlphaFoldDB" id="A0A1G7VJE4"/>
<keyword evidence="2" id="KW-1185">Reference proteome</keyword>
<dbReference type="STRING" id="670482.SAMN04488542_1712"/>
<evidence type="ECO:0000313" key="2">
    <source>
        <dbReference type="Proteomes" id="UP000198972"/>
    </source>
</evidence>
<dbReference type="RefSeq" id="WP_091236713.1">
    <property type="nucleotide sequence ID" value="NZ_FNBG01000071.1"/>
</dbReference>
<sequence>MGSTINIGLVYNDSKAIGKILEKLLGLVVENNGHFQSVKFCEDYDGESWIELDYPNMDTTFIDKMTKSYFVQIQSCLDLFQIEQLKTDIRIEKYDEFFGLLLLFNEDEILPNYSIESLEKITNSIINFIVEVHPVLNFDYAFCDHEAEIEYSPKEFKPEKYSLSFLPNLTNGVLGVRKSSWEINGLTERR</sequence>
<dbReference type="EMBL" id="FNBG01000071">
    <property type="protein sequence ID" value="SDG59688.1"/>
    <property type="molecule type" value="Genomic_DNA"/>
</dbReference>
<dbReference type="Proteomes" id="UP000198972">
    <property type="component" value="Unassembled WGS sequence"/>
</dbReference>
<dbReference type="Pfam" id="PF15600">
    <property type="entry name" value="Imm64"/>
    <property type="match status" value="1"/>
</dbReference>